<sequence length="121" mass="13449">MFSIPLKRMSSLASANSSASGPIANLITSKIKERFPDSTHFKLFNDSHKHAHHAGIAGSSNKTESHFRLELVSDEFKGMPLVKRHRLVYSLLDEIISNHGVHALQLTTRTTSEQSKKDSLP</sequence>
<keyword evidence="3" id="KW-1185">Reference proteome</keyword>
<evidence type="ECO:0000313" key="2">
    <source>
        <dbReference type="EMBL" id="AMD20555.1"/>
    </source>
</evidence>
<dbReference type="PIRSF" id="PIRSF003113">
    <property type="entry name" value="BolA"/>
    <property type="match status" value="1"/>
</dbReference>
<reference evidence="2 3" key="1">
    <citation type="submission" date="2016-01" db="EMBL/GenBank/DDBJ databases">
        <title>Genome sequence of the yeast Holleya sinecauda.</title>
        <authorList>
            <person name="Dietrich F.S."/>
        </authorList>
    </citation>
    <scope>NUCLEOTIDE SEQUENCE [LARGE SCALE GENOMIC DNA]</scope>
    <source>
        <strain evidence="2 3">ATCC 58844</strain>
    </source>
</reference>
<dbReference type="Pfam" id="PF01722">
    <property type="entry name" value="BolA"/>
    <property type="match status" value="1"/>
</dbReference>
<dbReference type="GO" id="GO:0005759">
    <property type="term" value="C:mitochondrial matrix"/>
    <property type="evidence" value="ECO:0007669"/>
    <property type="project" value="TreeGrafter"/>
</dbReference>
<evidence type="ECO:0000313" key="3">
    <source>
        <dbReference type="Proteomes" id="UP000243052"/>
    </source>
</evidence>
<gene>
    <name evidence="2" type="ORF">AW171_hschr42450</name>
</gene>
<evidence type="ECO:0000256" key="1">
    <source>
        <dbReference type="RuleBase" id="RU003860"/>
    </source>
</evidence>
<dbReference type="EMBL" id="CP014244">
    <property type="protein sequence ID" value="AMD20555.1"/>
    <property type="molecule type" value="Genomic_DNA"/>
</dbReference>
<dbReference type="PANTHER" id="PTHR46230:SF7">
    <property type="entry name" value="BOLA-LIKE PROTEIN 1"/>
    <property type="match status" value="1"/>
</dbReference>
<dbReference type="Gene3D" id="3.30.300.90">
    <property type="entry name" value="BolA-like"/>
    <property type="match status" value="1"/>
</dbReference>
<proteinExistence type="inferred from homology"/>
<protein>
    <submittedName>
        <fullName evidence="2">HDL189Cp</fullName>
    </submittedName>
</protein>
<dbReference type="GeneID" id="28723803"/>
<dbReference type="InterPro" id="IPR002634">
    <property type="entry name" value="BolA"/>
</dbReference>
<organism evidence="2 3">
    <name type="scientific">Eremothecium sinecaudum</name>
    <dbReference type="NCBI Taxonomy" id="45286"/>
    <lineage>
        <taxon>Eukaryota</taxon>
        <taxon>Fungi</taxon>
        <taxon>Dikarya</taxon>
        <taxon>Ascomycota</taxon>
        <taxon>Saccharomycotina</taxon>
        <taxon>Saccharomycetes</taxon>
        <taxon>Saccharomycetales</taxon>
        <taxon>Saccharomycetaceae</taxon>
        <taxon>Eremothecium</taxon>
    </lineage>
</organism>
<dbReference type="PANTHER" id="PTHR46230">
    <property type="match status" value="1"/>
</dbReference>
<dbReference type="STRING" id="45286.A0A0X8HSD1"/>
<dbReference type="SUPFAM" id="SSF82657">
    <property type="entry name" value="BolA-like"/>
    <property type="match status" value="1"/>
</dbReference>
<dbReference type="InterPro" id="IPR036065">
    <property type="entry name" value="BolA-like_sf"/>
</dbReference>
<accession>A0A0X8HSD1</accession>
<dbReference type="GO" id="GO:0044572">
    <property type="term" value="P:[4Fe-4S] cluster assembly"/>
    <property type="evidence" value="ECO:0007669"/>
    <property type="project" value="TreeGrafter"/>
</dbReference>
<name>A0A0X8HSD1_9SACH</name>
<dbReference type="RefSeq" id="XP_017987551.1">
    <property type="nucleotide sequence ID" value="XM_018131871.1"/>
</dbReference>
<dbReference type="Proteomes" id="UP000243052">
    <property type="component" value="Chromosome iv"/>
</dbReference>
<dbReference type="AlphaFoldDB" id="A0A0X8HSD1"/>
<comment type="similarity">
    <text evidence="1">Belongs to the BolA/IbaG family.</text>
</comment>
<dbReference type="OrthoDB" id="411584at2759"/>